<reference evidence="1" key="1">
    <citation type="journal article" date="2023" name="G3 (Bethesda)">
        <title>A reference genome for the long-term kleptoplast-retaining sea slug Elysia crispata morphotype clarki.</title>
        <authorList>
            <person name="Eastman K.E."/>
            <person name="Pendleton A.L."/>
            <person name="Shaikh M.A."/>
            <person name="Suttiyut T."/>
            <person name="Ogas R."/>
            <person name="Tomko P."/>
            <person name="Gavelis G."/>
            <person name="Widhalm J.R."/>
            <person name="Wisecaver J.H."/>
        </authorList>
    </citation>
    <scope>NUCLEOTIDE SEQUENCE</scope>
    <source>
        <strain evidence="1">ECLA1</strain>
    </source>
</reference>
<protein>
    <submittedName>
        <fullName evidence="1">Uncharacterized protein</fullName>
    </submittedName>
</protein>
<sequence length="85" mass="9680">MSSSRTISDIWKEIGTPVDKAVTLKPHAPPQMRVGSESYQEHDCGRYYIATRKHNWQSMFYISNSIATQVIVNFTELFPITNSAT</sequence>
<dbReference type="Proteomes" id="UP001283361">
    <property type="component" value="Unassembled WGS sequence"/>
</dbReference>
<dbReference type="EMBL" id="JAWDGP010003201">
    <property type="protein sequence ID" value="KAK3776549.1"/>
    <property type="molecule type" value="Genomic_DNA"/>
</dbReference>
<evidence type="ECO:0000313" key="2">
    <source>
        <dbReference type="Proteomes" id="UP001283361"/>
    </source>
</evidence>
<gene>
    <name evidence="1" type="ORF">RRG08_050721</name>
</gene>
<proteinExistence type="predicted"/>
<organism evidence="1 2">
    <name type="scientific">Elysia crispata</name>
    <name type="common">lettuce slug</name>
    <dbReference type="NCBI Taxonomy" id="231223"/>
    <lineage>
        <taxon>Eukaryota</taxon>
        <taxon>Metazoa</taxon>
        <taxon>Spiralia</taxon>
        <taxon>Lophotrochozoa</taxon>
        <taxon>Mollusca</taxon>
        <taxon>Gastropoda</taxon>
        <taxon>Heterobranchia</taxon>
        <taxon>Euthyneura</taxon>
        <taxon>Panpulmonata</taxon>
        <taxon>Sacoglossa</taxon>
        <taxon>Placobranchoidea</taxon>
        <taxon>Plakobranchidae</taxon>
        <taxon>Elysia</taxon>
    </lineage>
</organism>
<comment type="caution">
    <text evidence="1">The sequence shown here is derived from an EMBL/GenBank/DDBJ whole genome shotgun (WGS) entry which is preliminary data.</text>
</comment>
<name>A0AAE1DMZ7_9GAST</name>
<evidence type="ECO:0000313" key="1">
    <source>
        <dbReference type="EMBL" id="KAK3776549.1"/>
    </source>
</evidence>
<accession>A0AAE1DMZ7</accession>
<keyword evidence="2" id="KW-1185">Reference proteome</keyword>
<dbReference type="AlphaFoldDB" id="A0AAE1DMZ7"/>